<protein>
    <submittedName>
        <fullName evidence="1">Uncharacterized protein</fullName>
    </submittedName>
</protein>
<evidence type="ECO:0000313" key="1">
    <source>
        <dbReference type="EMBL" id="RQG90513.1"/>
    </source>
</evidence>
<name>A0A3N6LMR7_NATCH</name>
<dbReference type="AlphaFoldDB" id="A0A3N6LMR7"/>
<organism evidence="1 2">
    <name type="scientific">Natrarchaeobius chitinivorans</name>
    <dbReference type="NCBI Taxonomy" id="1679083"/>
    <lineage>
        <taxon>Archaea</taxon>
        <taxon>Methanobacteriati</taxon>
        <taxon>Methanobacteriota</taxon>
        <taxon>Stenosarchaea group</taxon>
        <taxon>Halobacteria</taxon>
        <taxon>Halobacteriales</taxon>
        <taxon>Natrialbaceae</taxon>
        <taxon>Natrarchaeobius</taxon>
    </lineage>
</organism>
<proteinExistence type="predicted"/>
<dbReference type="OrthoDB" id="252760at2157"/>
<dbReference type="Pfam" id="PF24336">
    <property type="entry name" value="DUF7504"/>
    <property type="match status" value="1"/>
</dbReference>
<keyword evidence="2" id="KW-1185">Reference proteome</keyword>
<reference evidence="1 2" key="1">
    <citation type="submission" date="2018-10" db="EMBL/GenBank/DDBJ databases">
        <title>Natrarchaeobius chitinivorans gen. nov., sp. nov., and Natrarchaeobius haloalkaliphilus sp. nov., alkaliphilic, chitin-utilizing haloarchaea from hypersaline alkaline lakes.</title>
        <authorList>
            <person name="Sorokin D.Y."/>
            <person name="Elcheninov A.G."/>
            <person name="Kostrikina N.A."/>
            <person name="Bale N.J."/>
            <person name="Sinninghe Damste J.S."/>
            <person name="Khijniak T.V."/>
            <person name="Kublanov I.V."/>
            <person name="Toshchakov S.V."/>
        </authorList>
    </citation>
    <scope>NUCLEOTIDE SEQUENCE [LARGE SCALE GENOMIC DNA]</scope>
    <source>
        <strain evidence="1 2">AArcht4T</strain>
    </source>
</reference>
<accession>A0A3N6LMR7</accession>
<gene>
    <name evidence="1" type="ORF">EA473_21010</name>
</gene>
<dbReference type="Proteomes" id="UP000282323">
    <property type="component" value="Unassembled WGS sequence"/>
</dbReference>
<dbReference type="RefSeq" id="WP_124197506.1">
    <property type="nucleotide sequence ID" value="NZ_REGA01000027.1"/>
</dbReference>
<sequence>MESELGNVGAVRATFAHELRTLKHKGSNLLLVGSGSGAHEAVCPRLCGQSAHESRYRLFVTDDAARCTDHRGDGQVRTIEYTDPASGTGGSDGDRTPLGYLGTEIIDTIDEFEEDVGGFEPSELRVCVDSLVPLLQEYDTEDVFRLVHVVTARVEQARGMGHYHLPVSRDHDAVVLLEPMFDAVVELRTRGNTHEQQWHLRDQDTETDWIRL</sequence>
<dbReference type="InterPro" id="IPR055927">
    <property type="entry name" value="DUF7504"/>
</dbReference>
<dbReference type="EMBL" id="REGA01000027">
    <property type="protein sequence ID" value="RQG90513.1"/>
    <property type="molecule type" value="Genomic_DNA"/>
</dbReference>
<comment type="caution">
    <text evidence="1">The sequence shown here is derived from an EMBL/GenBank/DDBJ whole genome shotgun (WGS) entry which is preliminary data.</text>
</comment>
<evidence type="ECO:0000313" key="2">
    <source>
        <dbReference type="Proteomes" id="UP000282323"/>
    </source>
</evidence>